<proteinExistence type="predicted"/>
<dbReference type="AlphaFoldDB" id="A0ABD3G186"/>
<comment type="caution">
    <text evidence="1">The sequence shown here is derived from an EMBL/GenBank/DDBJ whole genome shotgun (WGS) entry which is preliminary data.</text>
</comment>
<protein>
    <submittedName>
        <fullName evidence="1">Uncharacterized protein</fullName>
    </submittedName>
</protein>
<gene>
    <name evidence="1" type="ORF">V7S43_004154</name>
</gene>
<accession>A0ABD3G186</accession>
<reference evidence="1 2" key="1">
    <citation type="submission" date="2024-09" db="EMBL/GenBank/DDBJ databases">
        <title>Genome sequencing and assembly of Phytophthora oleae, isolate VK10A, causative agent of rot of olive drupes.</title>
        <authorList>
            <person name="Conti Taguali S."/>
            <person name="Riolo M."/>
            <person name="La Spada F."/>
            <person name="Cacciola S.O."/>
            <person name="Dionisio G."/>
        </authorList>
    </citation>
    <scope>NUCLEOTIDE SEQUENCE [LARGE SCALE GENOMIC DNA]</scope>
    <source>
        <strain evidence="1 2">VK10A</strain>
    </source>
</reference>
<dbReference type="EMBL" id="JBIMZQ010000006">
    <property type="protein sequence ID" value="KAL3670969.1"/>
    <property type="molecule type" value="Genomic_DNA"/>
</dbReference>
<dbReference type="Proteomes" id="UP001632037">
    <property type="component" value="Unassembled WGS sequence"/>
</dbReference>
<organism evidence="1 2">
    <name type="scientific">Phytophthora oleae</name>
    <dbReference type="NCBI Taxonomy" id="2107226"/>
    <lineage>
        <taxon>Eukaryota</taxon>
        <taxon>Sar</taxon>
        <taxon>Stramenopiles</taxon>
        <taxon>Oomycota</taxon>
        <taxon>Peronosporomycetes</taxon>
        <taxon>Peronosporales</taxon>
        <taxon>Peronosporaceae</taxon>
        <taxon>Phytophthora</taxon>
    </lineage>
</organism>
<evidence type="ECO:0000313" key="1">
    <source>
        <dbReference type="EMBL" id="KAL3670969.1"/>
    </source>
</evidence>
<name>A0ABD3G186_9STRA</name>
<sequence>MTIELQEDAVNQQLQVGALTSFVVNMHDAVTEVCGKIISEMLVEEDWKLNGWLDTVAS</sequence>
<evidence type="ECO:0000313" key="2">
    <source>
        <dbReference type="Proteomes" id="UP001632037"/>
    </source>
</evidence>
<keyword evidence="2" id="KW-1185">Reference proteome</keyword>